<dbReference type="OrthoDB" id="10029243at2759"/>
<dbReference type="WBParaSite" id="EVEC_0000622601-mRNA-1">
    <property type="protein sequence ID" value="EVEC_0000622601-mRNA-1"/>
    <property type="gene ID" value="EVEC_0000622601"/>
</dbReference>
<evidence type="ECO:0000313" key="3">
    <source>
        <dbReference type="WBParaSite" id="EVEC_0000622601-mRNA-1"/>
    </source>
</evidence>
<gene>
    <name evidence="1" type="ORF">EVEC_LOCUS5837</name>
</gene>
<evidence type="ECO:0000313" key="2">
    <source>
        <dbReference type="Proteomes" id="UP000274131"/>
    </source>
</evidence>
<proteinExistence type="predicted"/>
<dbReference type="STRING" id="51028.A0A0N4V7G1"/>
<name>A0A0N4V7G1_ENTVE</name>
<dbReference type="Proteomes" id="UP000274131">
    <property type="component" value="Unassembled WGS sequence"/>
</dbReference>
<accession>A0A0N4V7G1</accession>
<organism evidence="3">
    <name type="scientific">Enterobius vermicularis</name>
    <name type="common">Human pinworm</name>
    <dbReference type="NCBI Taxonomy" id="51028"/>
    <lineage>
        <taxon>Eukaryota</taxon>
        <taxon>Metazoa</taxon>
        <taxon>Ecdysozoa</taxon>
        <taxon>Nematoda</taxon>
        <taxon>Chromadorea</taxon>
        <taxon>Rhabditida</taxon>
        <taxon>Spirurina</taxon>
        <taxon>Oxyuridomorpha</taxon>
        <taxon>Oxyuroidea</taxon>
        <taxon>Oxyuridae</taxon>
        <taxon>Enterobius</taxon>
    </lineage>
</organism>
<dbReference type="EMBL" id="UXUI01008288">
    <property type="protein sequence ID" value="VDD91086.1"/>
    <property type="molecule type" value="Genomic_DNA"/>
</dbReference>
<protein>
    <submittedName>
        <fullName evidence="3">Exostosin domain-containing protein</fullName>
    </submittedName>
</protein>
<dbReference type="InterPro" id="IPR013083">
    <property type="entry name" value="Znf_RING/FYVE/PHD"/>
</dbReference>
<dbReference type="AlphaFoldDB" id="A0A0N4V7G1"/>
<dbReference type="Gene3D" id="3.30.40.10">
    <property type="entry name" value="Zinc/RING finger domain, C3HC4 (zinc finger)"/>
    <property type="match status" value="1"/>
</dbReference>
<sequence>IRNFVDGNYEICNSERYSAVINRAKDSISRKVDQVFFACFFIRSLRSVLGDLFGPYYVKIPDENWPTFLAKKPARLPKQSEHWFDLWMHGDCALSAPGIHLCGGKLPGLEKAILTFWKQHCSVCSKEGATLEFGGKMFHYPCAYQKGF</sequence>
<reference evidence="1 2" key="2">
    <citation type="submission" date="2018-10" db="EMBL/GenBank/DDBJ databases">
        <authorList>
            <consortium name="Pathogen Informatics"/>
        </authorList>
    </citation>
    <scope>NUCLEOTIDE SEQUENCE [LARGE SCALE GENOMIC DNA]</scope>
</reference>
<reference evidence="3" key="1">
    <citation type="submission" date="2017-02" db="UniProtKB">
        <authorList>
            <consortium name="WormBaseParasite"/>
        </authorList>
    </citation>
    <scope>IDENTIFICATION</scope>
</reference>
<keyword evidence="2" id="KW-1185">Reference proteome</keyword>
<evidence type="ECO:0000313" key="1">
    <source>
        <dbReference type="EMBL" id="VDD91086.1"/>
    </source>
</evidence>